<dbReference type="SUPFAM" id="SSF51197">
    <property type="entry name" value="Clavaminate synthase-like"/>
    <property type="match status" value="1"/>
</dbReference>
<gene>
    <name evidence="1" type="ORF">METZ01_LOCUS265863</name>
</gene>
<dbReference type="PANTHER" id="PTHR20883">
    <property type="entry name" value="PHYTANOYL-COA DIOXYGENASE DOMAIN CONTAINING 1"/>
    <property type="match status" value="1"/>
</dbReference>
<dbReference type="EMBL" id="UINC01075130">
    <property type="protein sequence ID" value="SVC13009.1"/>
    <property type="molecule type" value="Genomic_DNA"/>
</dbReference>
<sequence length="242" mass="27642">MLKIDKNFFESNGYIILKNIIDKKTLIHLNKIADLMIKDFKKGIIRNQALSKNNRKHFGNISQKGKMFLGNQCEFYSKLNEYAKGKLVKNIVKKLIGKKVYLFNEQIVSKEPNTNSKFSWHQDSGYIGFEHKPYISIWLSLIDTDKNNGALSLIPTNLKKIKKPKNHVWQNSSKDLGISVNEKKTVLCEVSSGSLIIFSSLTPHSSGPNYSNKARKAYLSQYSSEPIVNPFNGIQRNRAFLL</sequence>
<protein>
    <recommendedName>
        <fullName evidence="2">Fe2OG dioxygenase domain-containing protein</fullName>
    </recommendedName>
</protein>
<organism evidence="1">
    <name type="scientific">marine metagenome</name>
    <dbReference type="NCBI Taxonomy" id="408172"/>
    <lineage>
        <taxon>unclassified sequences</taxon>
        <taxon>metagenomes</taxon>
        <taxon>ecological metagenomes</taxon>
    </lineage>
</organism>
<dbReference type="AlphaFoldDB" id="A0A382JMN8"/>
<reference evidence="1" key="1">
    <citation type="submission" date="2018-05" db="EMBL/GenBank/DDBJ databases">
        <authorList>
            <person name="Lanie J.A."/>
            <person name="Ng W.-L."/>
            <person name="Kazmierczak K.M."/>
            <person name="Andrzejewski T.M."/>
            <person name="Davidsen T.M."/>
            <person name="Wayne K.J."/>
            <person name="Tettelin H."/>
            <person name="Glass J.I."/>
            <person name="Rusch D."/>
            <person name="Podicherti R."/>
            <person name="Tsui H.-C.T."/>
            <person name="Winkler M.E."/>
        </authorList>
    </citation>
    <scope>NUCLEOTIDE SEQUENCE</scope>
</reference>
<evidence type="ECO:0008006" key="2">
    <source>
        <dbReference type="Google" id="ProtNLM"/>
    </source>
</evidence>
<dbReference type="InterPro" id="IPR008775">
    <property type="entry name" value="Phytyl_CoA_dOase-like"/>
</dbReference>
<dbReference type="Gene3D" id="2.60.120.620">
    <property type="entry name" value="q2cbj1_9rhob like domain"/>
    <property type="match status" value="1"/>
</dbReference>
<dbReference type="Pfam" id="PF05721">
    <property type="entry name" value="PhyH"/>
    <property type="match status" value="1"/>
</dbReference>
<accession>A0A382JMN8</accession>
<evidence type="ECO:0000313" key="1">
    <source>
        <dbReference type="EMBL" id="SVC13009.1"/>
    </source>
</evidence>
<dbReference type="PANTHER" id="PTHR20883:SF46">
    <property type="entry name" value="PHYTANOYL-COA HYDROXYLASE"/>
    <property type="match status" value="1"/>
</dbReference>
<proteinExistence type="predicted"/>
<name>A0A382JMN8_9ZZZZ</name>